<dbReference type="Pfam" id="PF04082">
    <property type="entry name" value="Fungal_trans"/>
    <property type="match status" value="1"/>
</dbReference>
<dbReference type="GeneID" id="81387827"/>
<feature type="region of interest" description="Disordered" evidence="6">
    <location>
        <begin position="1"/>
        <end position="28"/>
    </location>
</feature>
<dbReference type="SUPFAM" id="SSF57701">
    <property type="entry name" value="Zn2/Cys6 DNA-binding domain"/>
    <property type="match status" value="1"/>
</dbReference>
<evidence type="ECO:0000256" key="3">
    <source>
        <dbReference type="ARBA" id="ARBA00023125"/>
    </source>
</evidence>
<dbReference type="Pfam" id="PF00172">
    <property type="entry name" value="Zn_clus"/>
    <property type="match status" value="1"/>
</dbReference>
<evidence type="ECO:0000256" key="5">
    <source>
        <dbReference type="ARBA" id="ARBA00023242"/>
    </source>
</evidence>
<name>A0A9W9NLI1_PENCI</name>
<dbReference type="Proteomes" id="UP001147733">
    <property type="component" value="Unassembled WGS sequence"/>
</dbReference>
<proteinExistence type="predicted"/>
<dbReference type="PANTHER" id="PTHR47654">
    <property type="entry name" value="ZN(II)2CYS6 TRANSCRIPTION FACTOR (EUROFUNG)-RELATED"/>
    <property type="match status" value="1"/>
</dbReference>
<evidence type="ECO:0000313" key="9">
    <source>
        <dbReference type="Proteomes" id="UP001147733"/>
    </source>
</evidence>
<keyword evidence="9" id="KW-1185">Reference proteome</keyword>
<organism evidence="8 9">
    <name type="scientific">Penicillium citrinum</name>
    <dbReference type="NCBI Taxonomy" id="5077"/>
    <lineage>
        <taxon>Eukaryota</taxon>
        <taxon>Fungi</taxon>
        <taxon>Dikarya</taxon>
        <taxon>Ascomycota</taxon>
        <taxon>Pezizomycotina</taxon>
        <taxon>Eurotiomycetes</taxon>
        <taxon>Eurotiomycetidae</taxon>
        <taxon>Eurotiales</taxon>
        <taxon>Aspergillaceae</taxon>
        <taxon>Penicillium</taxon>
    </lineage>
</organism>
<feature type="domain" description="Zn(2)-C6 fungal-type" evidence="7">
    <location>
        <begin position="94"/>
        <end position="124"/>
    </location>
</feature>
<keyword evidence="3" id="KW-0238">DNA-binding</keyword>
<keyword evidence="5" id="KW-0539">Nucleus</keyword>
<dbReference type="GO" id="GO:0000981">
    <property type="term" value="F:DNA-binding transcription factor activity, RNA polymerase II-specific"/>
    <property type="evidence" value="ECO:0007669"/>
    <property type="project" value="InterPro"/>
</dbReference>
<dbReference type="GO" id="GO:0003677">
    <property type="term" value="F:DNA binding"/>
    <property type="evidence" value="ECO:0007669"/>
    <property type="project" value="UniProtKB-KW"/>
</dbReference>
<evidence type="ECO:0000256" key="4">
    <source>
        <dbReference type="ARBA" id="ARBA00023163"/>
    </source>
</evidence>
<dbReference type="Gene3D" id="4.10.240.10">
    <property type="entry name" value="Zn(2)-C6 fungal-type DNA-binding domain"/>
    <property type="match status" value="1"/>
</dbReference>
<dbReference type="InterPro" id="IPR053230">
    <property type="entry name" value="Trans_reg_galc"/>
</dbReference>
<feature type="region of interest" description="Disordered" evidence="6">
    <location>
        <begin position="42"/>
        <end position="75"/>
    </location>
</feature>
<evidence type="ECO:0000256" key="6">
    <source>
        <dbReference type="SAM" id="MobiDB-lite"/>
    </source>
</evidence>
<dbReference type="GO" id="GO:0006351">
    <property type="term" value="P:DNA-templated transcription"/>
    <property type="evidence" value="ECO:0007669"/>
    <property type="project" value="InterPro"/>
</dbReference>
<dbReference type="CDD" id="cd12148">
    <property type="entry name" value="fungal_TF_MHR"/>
    <property type="match status" value="1"/>
</dbReference>
<keyword evidence="2" id="KW-0805">Transcription regulation</keyword>
<dbReference type="RefSeq" id="XP_056495791.1">
    <property type="nucleotide sequence ID" value="XM_056648660.1"/>
</dbReference>
<reference evidence="8" key="2">
    <citation type="journal article" date="2023" name="IMA Fungus">
        <title>Comparative genomic study of the Penicillium genus elucidates a diverse pangenome and 15 lateral gene transfer events.</title>
        <authorList>
            <person name="Petersen C."/>
            <person name="Sorensen T."/>
            <person name="Nielsen M.R."/>
            <person name="Sondergaard T.E."/>
            <person name="Sorensen J.L."/>
            <person name="Fitzpatrick D.A."/>
            <person name="Frisvad J.C."/>
            <person name="Nielsen K.L."/>
        </authorList>
    </citation>
    <scope>NUCLEOTIDE SEQUENCE</scope>
    <source>
        <strain evidence="8">IBT 23319</strain>
    </source>
</reference>
<dbReference type="PANTHER" id="PTHR47654:SF1">
    <property type="entry name" value="ZN(II)2CYS6 TRANSCRIPTION FACTOR (EUROFUNG)"/>
    <property type="match status" value="1"/>
</dbReference>
<dbReference type="InterPro" id="IPR036864">
    <property type="entry name" value="Zn2-C6_fun-type_DNA-bd_sf"/>
</dbReference>
<gene>
    <name evidence="8" type="ORF">N7469_009755</name>
</gene>
<dbReference type="CDD" id="cd00067">
    <property type="entry name" value="GAL4"/>
    <property type="match status" value="1"/>
</dbReference>
<dbReference type="PROSITE" id="PS50048">
    <property type="entry name" value="ZN2_CY6_FUNGAL_2"/>
    <property type="match status" value="1"/>
</dbReference>
<reference evidence="8" key="1">
    <citation type="submission" date="2022-11" db="EMBL/GenBank/DDBJ databases">
        <authorList>
            <person name="Petersen C."/>
        </authorList>
    </citation>
    <scope>NUCLEOTIDE SEQUENCE</scope>
    <source>
        <strain evidence="8">IBT 23319</strain>
    </source>
</reference>
<evidence type="ECO:0000256" key="2">
    <source>
        <dbReference type="ARBA" id="ARBA00023015"/>
    </source>
</evidence>
<dbReference type="SMART" id="SM00906">
    <property type="entry name" value="Fungal_trans"/>
    <property type="match status" value="1"/>
</dbReference>
<dbReference type="GO" id="GO:0008270">
    <property type="term" value="F:zinc ion binding"/>
    <property type="evidence" value="ECO:0007669"/>
    <property type="project" value="InterPro"/>
</dbReference>
<dbReference type="SMART" id="SM00066">
    <property type="entry name" value="GAL4"/>
    <property type="match status" value="1"/>
</dbReference>
<dbReference type="InterPro" id="IPR001138">
    <property type="entry name" value="Zn2Cys6_DnaBD"/>
</dbReference>
<evidence type="ECO:0000313" key="8">
    <source>
        <dbReference type="EMBL" id="KAJ5220868.1"/>
    </source>
</evidence>
<keyword evidence="4" id="KW-0804">Transcription</keyword>
<evidence type="ECO:0000259" key="7">
    <source>
        <dbReference type="PROSITE" id="PS50048"/>
    </source>
</evidence>
<protein>
    <recommendedName>
        <fullName evidence="7">Zn(2)-C6 fungal-type domain-containing protein</fullName>
    </recommendedName>
</protein>
<dbReference type="InterPro" id="IPR007219">
    <property type="entry name" value="XnlR_reg_dom"/>
</dbReference>
<evidence type="ECO:0000256" key="1">
    <source>
        <dbReference type="ARBA" id="ARBA00022723"/>
    </source>
</evidence>
<dbReference type="OrthoDB" id="5296287at2759"/>
<dbReference type="EMBL" id="JAPQKT010000009">
    <property type="protein sequence ID" value="KAJ5220868.1"/>
    <property type="molecule type" value="Genomic_DNA"/>
</dbReference>
<accession>A0A9W9NLI1</accession>
<dbReference type="AlphaFoldDB" id="A0A9W9NLI1"/>
<comment type="caution">
    <text evidence="8">The sequence shown here is derived from an EMBL/GenBank/DDBJ whole genome shotgun (WGS) entry which is preliminary data.</text>
</comment>
<keyword evidence="1" id="KW-0479">Metal-binding</keyword>
<dbReference type="PROSITE" id="PS00463">
    <property type="entry name" value="ZN2_CY6_FUNGAL_1"/>
    <property type="match status" value="1"/>
</dbReference>
<sequence length="751" mass="84792">MGDKFHPLQSNPDPEYPGHTSGIQENESAPFIYDNLIPEYTQPPPFRHLTNTKPIPSTDDRLIPNPERSLNPKVPIPRSAYPRNFIVSRRVSKACENCREQKAKCTGNRPTCQRCQDAGIRCFYGDGKGEKMLKELKTLTGQVEIYEGLLQDLYPLLDSSSAQHVDQTLGGRSVIAREILASRVRRTTNLIATDYTVEDFNCNGESQSMGFVGEHSDIAWLYRLKRDLDQEETPIKDPLDRPSISSVNYFQDATKITGPGDADVDKLVRPPQQIANQLVEDYFQAVHPEFPIIGKDIFLGQYRSLYSNPTLQPGKRWMAVLNLIFAIATTRSHLAQYQGQRGDHTNHVVYFTRAWQLSMGDVILLDHPNIQQVQVEGLAAFYLLTTGQINRSWRTIGIAIRSAVAIGLNRRVESDNIVHLSKEIRYRVWWALFMLDTLLCVVTGRPPTITENFRTTPLPLPYREEDLVEEGIAQLITDQNARNALLASLLSSYPPIPGPSNATTETPLSASFGSSNRTETAAQPIVDTPVPNISLSFLYTVDLAFLLREVIKTLYAPGATLRSWQEIETAILTFNTHTDDWLSRLPNEFHFGELDTARPFIRQRTSLGFQFYTTKLLISQPCLRRLARPLPDTPPSSVCVTMASICVQVACQMLDMLPDEMDMNWLYGVSPWWCILHYMMQSTTVLLEELFARALPGSTEAAGLADRVQKAIRWLRAMSTNDPSSQRAWLIYMDIFARHGPKLSSKIDVDN</sequence>